<proteinExistence type="inferred from homology"/>
<dbReference type="PATRIC" id="fig|795797.18.peg.1589"/>
<accession>D8J2M6</accession>
<dbReference type="EMBL" id="AOHV01000038">
    <property type="protein sequence ID" value="ELY35001.1"/>
    <property type="molecule type" value="Genomic_DNA"/>
</dbReference>
<dbReference type="GO" id="GO:0031956">
    <property type="term" value="F:medium-chain fatty acid-CoA ligase activity"/>
    <property type="evidence" value="ECO:0007669"/>
    <property type="project" value="TreeGrafter"/>
</dbReference>
<dbReference type="STRING" id="795797.HacjB3_07990"/>
<evidence type="ECO:0000256" key="3">
    <source>
        <dbReference type="SAM" id="MobiDB-lite"/>
    </source>
</evidence>
<dbReference type="PANTHER" id="PTHR43201:SF5">
    <property type="entry name" value="MEDIUM-CHAIN ACYL-COA LIGASE ACSF2, MITOCHONDRIAL"/>
    <property type="match status" value="1"/>
</dbReference>
<sequence>MTVSLSRRATLWGDRTAVIDTNENRRYSYADLDALADQLAGKLAGLGVGPGDRVALLSRNRIEVLAIAFAVRRVGCALAFVSPYRSKSAISDLVDRVDPETVLHEEAESDRLRKVPSTTSFAELSQGEGADYERADSPPEPWLLFQSPDEADSTVHAYSTESVERNCIAGITTWGFGRPWVANLTSFFRADGLLVGVLPALYVGGTVLLHRAFRPDPALELIERHDATHVYATPLEFDRLTDADGFETANFASVEAFYSSAPLPAECHDAYLLADHPVGRLFGTAAAPHLLTFLPEREDALEKGDSVGRPVLDCEVRLSEDRLEARGPVVAEGTLEERFEGWIETGLRARRDDDGDYWIEAD</sequence>
<dbReference type="Proteomes" id="UP000011645">
    <property type="component" value="Unassembled WGS sequence"/>
</dbReference>
<feature type="domain" description="AMP-dependent synthetase/ligase" evidence="4">
    <location>
        <begin position="180"/>
        <end position="323"/>
    </location>
</feature>
<reference evidence="5 7" key="1">
    <citation type="journal article" date="2010" name="J. Bacteriol.">
        <title>Complete genome sequence of Halalkalicoccus jeotgali B3(T), an extremely halophilic archaeon.</title>
        <authorList>
            <person name="Roh S.W."/>
            <person name="Nam Y.D."/>
            <person name="Nam S.H."/>
            <person name="Choi S.H."/>
            <person name="Park H.S."/>
            <person name="Bae J.W."/>
        </authorList>
    </citation>
    <scope>NUCLEOTIDE SEQUENCE [LARGE SCALE GENOMIC DNA]</scope>
    <source>
        <strain evidence="5">B3</strain>
        <strain evidence="7">DSM 18796 / CECT 7217 / JCM 14584 / KCTC 4019 / B3</strain>
    </source>
</reference>
<evidence type="ECO:0000313" key="6">
    <source>
        <dbReference type="EMBL" id="ELY35001.1"/>
    </source>
</evidence>
<dbReference type="InterPro" id="IPR042099">
    <property type="entry name" value="ANL_N_sf"/>
</dbReference>
<organism evidence="5 7">
    <name type="scientific">Halalkalicoccus jeotgali (strain DSM 18796 / CECT 7217 / JCM 14584 / KCTC 4019 / B3)</name>
    <dbReference type="NCBI Taxonomy" id="795797"/>
    <lineage>
        <taxon>Archaea</taxon>
        <taxon>Methanobacteriati</taxon>
        <taxon>Methanobacteriota</taxon>
        <taxon>Stenosarchaea group</taxon>
        <taxon>Halobacteria</taxon>
        <taxon>Halobacteriales</taxon>
        <taxon>Halococcaceae</taxon>
        <taxon>Halalkalicoccus</taxon>
    </lineage>
</organism>
<evidence type="ECO:0000313" key="7">
    <source>
        <dbReference type="Proteomes" id="UP000000390"/>
    </source>
</evidence>
<dbReference type="GO" id="GO:0006631">
    <property type="term" value="P:fatty acid metabolic process"/>
    <property type="evidence" value="ECO:0007669"/>
    <property type="project" value="TreeGrafter"/>
</dbReference>
<dbReference type="AlphaFoldDB" id="D8J2M6"/>
<gene>
    <name evidence="5" type="ordered locus">HacjB3_07990</name>
    <name evidence="6" type="ORF">C497_14732</name>
</gene>
<feature type="domain" description="AMP-dependent synthetase/ligase" evidence="4">
    <location>
        <begin position="6"/>
        <end position="115"/>
    </location>
</feature>
<dbReference type="eggNOG" id="arCOG00856">
    <property type="taxonomic scope" value="Archaea"/>
</dbReference>
<name>D8J2M6_HALJB</name>
<dbReference type="HOGENOM" id="CLU_000022_59_0_2"/>
<dbReference type="Pfam" id="PF00501">
    <property type="entry name" value="AMP-binding"/>
    <property type="match status" value="2"/>
</dbReference>
<dbReference type="EMBL" id="CP002062">
    <property type="protein sequence ID" value="ADJ14983.1"/>
    <property type="molecule type" value="Genomic_DNA"/>
</dbReference>
<protein>
    <submittedName>
        <fullName evidence="5">Acyl-CoA synthetase</fullName>
    </submittedName>
</protein>
<dbReference type="GeneID" id="9419400"/>
<dbReference type="RefSeq" id="WP_008417649.1">
    <property type="nucleotide sequence ID" value="NC_014297.1"/>
</dbReference>
<evidence type="ECO:0000256" key="1">
    <source>
        <dbReference type="ARBA" id="ARBA00006432"/>
    </source>
</evidence>
<evidence type="ECO:0000259" key="4">
    <source>
        <dbReference type="Pfam" id="PF00501"/>
    </source>
</evidence>
<dbReference type="Proteomes" id="UP000000390">
    <property type="component" value="Chromosome"/>
</dbReference>
<evidence type="ECO:0000256" key="2">
    <source>
        <dbReference type="ARBA" id="ARBA00022598"/>
    </source>
</evidence>
<dbReference type="PANTHER" id="PTHR43201">
    <property type="entry name" value="ACYL-COA SYNTHETASE"/>
    <property type="match status" value="1"/>
</dbReference>
<dbReference type="SUPFAM" id="SSF56801">
    <property type="entry name" value="Acetyl-CoA synthetase-like"/>
    <property type="match status" value="1"/>
</dbReference>
<dbReference type="InterPro" id="IPR000873">
    <property type="entry name" value="AMP-dep_synth/lig_dom"/>
</dbReference>
<dbReference type="Gene3D" id="3.40.50.12780">
    <property type="entry name" value="N-terminal domain of ligase-like"/>
    <property type="match status" value="1"/>
</dbReference>
<keyword evidence="8" id="KW-1185">Reference proteome</keyword>
<evidence type="ECO:0000313" key="5">
    <source>
        <dbReference type="EMBL" id="ADJ14983.1"/>
    </source>
</evidence>
<reference evidence="6 8" key="2">
    <citation type="journal article" date="2014" name="PLoS Genet.">
        <title>Phylogenetically driven sequencing of extremely halophilic archaea reveals strategies for static and dynamic osmo-response.</title>
        <authorList>
            <person name="Becker E.A."/>
            <person name="Seitzer P.M."/>
            <person name="Tritt A."/>
            <person name="Larsen D."/>
            <person name="Krusor M."/>
            <person name="Yao A.I."/>
            <person name="Wu D."/>
            <person name="Madern D."/>
            <person name="Eisen J.A."/>
            <person name="Darling A.E."/>
            <person name="Facciotti M.T."/>
        </authorList>
    </citation>
    <scope>NUCLEOTIDE SEQUENCE [LARGE SCALE GENOMIC DNA]</scope>
    <source>
        <strain evidence="6">B3</strain>
        <strain evidence="8">DSM 18796 / CECT 7217 / JCM 14584 / KCTC 4019 / B3</strain>
    </source>
</reference>
<comment type="similarity">
    <text evidence="1">Belongs to the ATP-dependent AMP-binding enzyme family.</text>
</comment>
<keyword evidence="2" id="KW-0436">Ligase</keyword>
<evidence type="ECO:0000313" key="8">
    <source>
        <dbReference type="Proteomes" id="UP000011645"/>
    </source>
</evidence>
<feature type="region of interest" description="Disordered" evidence="3">
    <location>
        <begin position="116"/>
        <end position="136"/>
    </location>
</feature>
<dbReference type="KEGG" id="hje:HacjB3_07990"/>
<dbReference type="OrthoDB" id="201576at2157"/>